<evidence type="ECO:0000313" key="2">
    <source>
        <dbReference type="Proteomes" id="UP000829116"/>
    </source>
</evidence>
<dbReference type="RefSeq" id="WP_241541930.1">
    <property type="nucleotide sequence ID" value="NZ_CAWQWN010000001.1"/>
</dbReference>
<name>A0A9Q8Q0L8_9GAMM</name>
<accession>A0A9Q8Q0L8</accession>
<sequence>MKVLNFNNQTDRGEHLMQGTNWVKTSMALPDDGEPVLLISNGEILAGVYRLEWNSVEGEMQWFLDDIVAPLPIPDADYWMYLRDLLMPEGE</sequence>
<protein>
    <submittedName>
        <fullName evidence="1">Uncharacterized protein</fullName>
    </submittedName>
</protein>
<proteinExistence type="predicted"/>
<dbReference type="EMBL" id="CP093245">
    <property type="protein sequence ID" value="UNH30087.1"/>
    <property type="molecule type" value="Genomic_DNA"/>
</dbReference>
<evidence type="ECO:0000313" key="1">
    <source>
        <dbReference type="EMBL" id="UNH30087.1"/>
    </source>
</evidence>
<reference evidence="1" key="1">
    <citation type="submission" date="2022-03" db="EMBL/GenBank/DDBJ databases">
        <title>ESBL-producing Moellerella wisconsensis and Escherichia marmotae isolated from wild game meat.</title>
        <authorList>
            <person name="Biggel M."/>
        </authorList>
    </citation>
    <scope>NUCLEOTIDE SEQUENCE</scope>
    <source>
        <strain evidence="1">W51</strain>
    </source>
</reference>
<dbReference type="AlphaFoldDB" id="A0A9Q8Q0L8"/>
<organism evidence="1 2">
    <name type="scientific">Moellerella wisconsensis</name>
    <dbReference type="NCBI Taxonomy" id="158849"/>
    <lineage>
        <taxon>Bacteria</taxon>
        <taxon>Pseudomonadati</taxon>
        <taxon>Pseudomonadota</taxon>
        <taxon>Gammaproteobacteria</taxon>
        <taxon>Enterobacterales</taxon>
        <taxon>Morganellaceae</taxon>
        <taxon>Moellerella</taxon>
    </lineage>
</organism>
<dbReference type="Proteomes" id="UP000829116">
    <property type="component" value="Chromosome"/>
</dbReference>
<gene>
    <name evidence="1" type="ORF">MNY72_12145</name>
</gene>